<keyword evidence="5" id="KW-0479">Metal-binding</keyword>
<evidence type="ECO:0000256" key="4">
    <source>
        <dbReference type="ARBA" id="ARBA00022722"/>
    </source>
</evidence>
<dbReference type="GO" id="GO:0016787">
    <property type="term" value="F:hydrolase activity"/>
    <property type="evidence" value="ECO:0007669"/>
    <property type="project" value="UniProtKB-KW"/>
</dbReference>
<evidence type="ECO:0000259" key="8">
    <source>
        <dbReference type="Pfam" id="PF13359"/>
    </source>
</evidence>
<evidence type="ECO:0000256" key="5">
    <source>
        <dbReference type="ARBA" id="ARBA00022723"/>
    </source>
</evidence>
<evidence type="ECO:0000256" key="2">
    <source>
        <dbReference type="ARBA" id="ARBA00004123"/>
    </source>
</evidence>
<evidence type="ECO:0000256" key="3">
    <source>
        <dbReference type="ARBA" id="ARBA00006958"/>
    </source>
</evidence>
<evidence type="ECO:0000256" key="6">
    <source>
        <dbReference type="ARBA" id="ARBA00022801"/>
    </source>
</evidence>
<proteinExistence type="inferred from homology"/>
<dbReference type="InterPro" id="IPR045249">
    <property type="entry name" value="HARBI1-like"/>
</dbReference>
<dbReference type="Pfam" id="PF13359">
    <property type="entry name" value="DDE_Tnp_4"/>
    <property type="match status" value="1"/>
</dbReference>
<keyword evidence="4" id="KW-0540">Nuclease</keyword>
<dbReference type="GO" id="GO:0046872">
    <property type="term" value="F:metal ion binding"/>
    <property type="evidence" value="ECO:0007669"/>
    <property type="project" value="UniProtKB-KW"/>
</dbReference>
<dbReference type="Proteomes" id="UP000735302">
    <property type="component" value="Unassembled WGS sequence"/>
</dbReference>
<dbReference type="EMBL" id="BLXT01001319">
    <property type="protein sequence ID" value="GFN84476.1"/>
    <property type="molecule type" value="Genomic_DNA"/>
</dbReference>
<organism evidence="9 10">
    <name type="scientific">Plakobranchus ocellatus</name>
    <dbReference type="NCBI Taxonomy" id="259542"/>
    <lineage>
        <taxon>Eukaryota</taxon>
        <taxon>Metazoa</taxon>
        <taxon>Spiralia</taxon>
        <taxon>Lophotrochozoa</taxon>
        <taxon>Mollusca</taxon>
        <taxon>Gastropoda</taxon>
        <taxon>Heterobranchia</taxon>
        <taxon>Euthyneura</taxon>
        <taxon>Panpulmonata</taxon>
        <taxon>Sacoglossa</taxon>
        <taxon>Placobranchoidea</taxon>
        <taxon>Plakobranchidae</taxon>
        <taxon>Plakobranchus</taxon>
    </lineage>
</organism>
<keyword evidence="10" id="KW-1185">Reference proteome</keyword>
<dbReference type="PANTHER" id="PTHR22930:SF85">
    <property type="entry name" value="GH03217P-RELATED"/>
    <property type="match status" value="1"/>
</dbReference>
<dbReference type="AlphaFoldDB" id="A0AAV3YPV9"/>
<dbReference type="InterPro" id="IPR027806">
    <property type="entry name" value="HARBI1_dom"/>
</dbReference>
<comment type="similarity">
    <text evidence="3">Belongs to the HARBI1 family.</text>
</comment>
<comment type="caution">
    <text evidence="9">The sequence shown here is derived from an EMBL/GenBank/DDBJ whole genome shotgun (WGS) entry which is preliminary data.</text>
</comment>
<evidence type="ECO:0000256" key="7">
    <source>
        <dbReference type="ARBA" id="ARBA00023242"/>
    </source>
</evidence>
<evidence type="ECO:0000313" key="10">
    <source>
        <dbReference type="Proteomes" id="UP000735302"/>
    </source>
</evidence>
<comment type="cofactor">
    <cofactor evidence="1">
        <name>a divalent metal cation</name>
        <dbReference type="ChEBI" id="CHEBI:60240"/>
    </cofactor>
</comment>
<reference evidence="9 10" key="1">
    <citation type="journal article" date="2021" name="Elife">
        <title>Chloroplast acquisition without the gene transfer in kleptoplastic sea slugs, Plakobranchus ocellatus.</title>
        <authorList>
            <person name="Maeda T."/>
            <person name="Takahashi S."/>
            <person name="Yoshida T."/>
            <person name="Shimamura S."/>
            <person name="Takaki Y."/>
            <person name="Nagai Y."/>
            <person name="Toyoda A."/>
            <person name="Suzuki Y."/>
            <person name="Arimoto A."/>
            <person name="Ishii H."/>
            <person name="Satoh N."/>
            <person name="Nishiyama T."/>
            <person name="Hasebe M."/>
            <person name="Maruyama T."/>
            <person name="Minagawa J."/>
            <person name="Obokata J."/>
            <person name="Shigenobu S."/>
        </authorList>
    </citation>
    <scope>NUCLEOTIDE SEQUENCE [LARGE SCALE GENOMIC DNA]</scope>
</reference>
<keyword evidence="7" id="KW-0539">Nucleus</keyword>
<feature type="domain" description="DDE Tnp4" evidence="8">
    <location>
        <begin position="40"/>
        <end position="134"/>
    </location>
</feature>
<keyword evidence="6" id="KW-0378">Hydrolase</keyword>
<dbReference type="PANTHER" id="PTHR22930">
    <property type="match status" value="1"/>
</dbReference>
<name>A0AAV3YPV9_9GAST</name>
<dbReference type="GO" id="GO:0004518">
    <property type="term" value="F:nuclease activity"/>
    <property type="evidence" value="ECO:0007669"/>
    <property type="project" value="UniProtKB-KW"/>
</dbReference>
<gene>
    <name evidence="9" type="ORF">PoB_001098200</name>
</gene>
<sequence>MTALLQRFAQFIRPPAMQDIQQSKIQFQEMAGFQNVFGCIDGKHVMIVAPPGNDEDVYVNRKNFHLINVQIVCEARLRILDCVATSPGSFHDARILRDSAFWRPMEGEPRAVQRLILGDSAYPIGEWLMTPMPNPLMTSKKVTMLHTKLRLSPLRYSRLLSCCAILHNFAMERAAQEVLPPEIHANNQSIPHHQQSWATIQLSWWRVRWLGIAKKRKRNSVTVRV</sequence>
<accession>A0AAV3YPV9</accession>
<comment type="subcellular location">
    <subcellularLocation>
        <location evidence="2">Nucleus</location>
    </subcellularLocation>
</comment>
<dbReference type="GO" id="GO:0005634">
    <property type="term" value="C:nucleus"/>
    <property type="evidence" value="ECO:0007669"/>
    <property type="project" value="UniProtKB-SubCell"/>
</dbReference>
<evidence type="ECO:0000313" key="9">
    <source>
        <dbReference type="EMBL" id="GFN84476.1"/>
    </source>
</evidence>
<evidence type="ECO:0000256" key="1">
    <source>
        <dbReference type="ARBA" id="ARBA00001968"/>
    </source>
</evidence>
<protein>
    <submittedName>
        <fullName evidence="9">Protein antagonist of like heterochromatin protein 1</fullName>
    </submittedName>
</protein>